<sequence>MPKLKLRLITACCIVPAISER</sequence>
<dbReference type="EMBL" id="GBXM01067886">
    <property type="protein sequence ID" value="JAH40691.1"/>
    <property type="molecule type" value="Transcribed_RNA"/>
</dbReference>
<dbReference type="AlphaFoldDB" id="A0A0E9SHB4"/>
<proteinExistence type="predicted"/>
<protein>
    <submittedName>
        <fullName evidence="1">Uncharacterized protein</fullName>
    </submittedName>
</protein>
<name>A0A0E9SHB4_ANGAN</name>
<accession>A0A0E9SHB4</accession>
<organism evidence="1">
    <name type="scientific">Anguilla anguilla</name>
    <name type="common">European freshwater eel</name>
    <name type="synonym">Muraena anguilla</name>
    <dbReference type="NCBI Taxonomy" id="7936"/>
    <lineage>
        <taxon>Eukaryota</taxon>
        <taxon>Metazoa</taxon>
        <taxon>Chordata</taxon>
        <taxon>Craniata</taxon>
        <taxon>Vertebrata</taxon>
        <taxon>Euteleostomi</taxon>
        <taxon>Actinopterygii</taxon>
        <taxon>Neopterygii</taxon>
        <taxon>Teleostei</taxon>
        <taxon>Anguilliformes</taxon>
        <taxon>Anguillidae</taxon>
        <taxon>Anguilla</taxon>
    </lineage>
</organism>
<evidence type="ECO:0000313" key="1">
    <source>
        <dbReference type="EMBL" id="JAH40691.1"/>
    </source>
</evidence>
<reference evidence="1" key="2">
    <citation type="journal article" date="2015" name="Fish Shellfish Immunol.">
        <title>Early steps in the European eel (Anguilla anguilla)-Vibrio vulnificus interaction in the gills: Role of the RtxA13 toxin.</title>
        <authorList>
            <person name="Callol A."/>
            <person name="Pajuelo D."/>
            <person name="Ebbesson L."/>
            <person name="Teles M."/>
            <person name="MacKenzie S."/>
            <person name="Amaro C."/>
        </authorList>
    </citation>
    <scope>NUCLEOTIDE SEQUENCE</scope>
</reference>
<reference evidence="1" key="1">
    <citation type="submission" date="2014-11" db="EMBL/GenBank/DDBJ databases">
        <authorList>
            <person name="Amaro Gonzalez C."/>
        </authorList>
    </citation>
    <scope>NUCLEOTIDE SEQUENCE</scope>
</reference>